<dbReference type="Pfam" id="PF21672">
    <property type="entry name" value="COMM_HN"/>
    <property type="match status" value="1"/>
</dbReference>
<keyword evidence="3" id="KW-1185">Reference proteome</keyword>
<dbReference type="Proteomes" id="UP000494165">
    <property type="component" value="Unassembled WGS sequence"/>
</dbReference>
<feature type="domain" description="COMM" evidence="1">
    <location>
        <begin position="122"/>
        <end position="186"/>
    </location>
</feature>
<dbReference type="InterPro" id="IPR037354">
    <property type="entry name" value="Commd2"/>
</dbReference>
<dbReference type="EMBL" id="CADEPI010000077">
    <property type="protein sequence ID" value="CAB3372820.1"/>
    <property type="molecule type" value="Genomic_DNA"/>
</dbReference>
<dbReference type="InterPro" id="IPR017920">
    <property type="entry name" value="COMM"/>
</dbReference>
<organism evidence="2 3">
    <name type="scientific">Cloeon dipterum</name>
    <dbReference type="NCBI Taxonomy" id="197152"/>
    <lineage>
        <taxon>Eukaryota</taxon>
        <taxon>Metazoa</taxon>
        <taxon>Ecdysozoa</taxon>
        <taxon>Arthropoda</taxon>
        <taxon>Hexapoda</taxon>
        <taxon>Insecta</taxon>
        <taxon>Pterygota</taxon>
        <taxon>Palaeoptera</taxon>
        <taxon>Ephemeroptera</taxon>
        <taxon>Pisciforma</taxon>
        <taxon>Baetidae</taxon>
        <taxon>Cloeon</taxon>
    </lineage>
</organism>
<gene>
    <name evidence="2" type="ORF">CLODIP_2_CD01890</name>
</gene>
<name>A0A8S1CUB6_9INSE</name>
<dbReference type="Pfam" id="PF07258">
    <property type="entry name" value="COMM_domain"/>
    <property type="match status" value="1"/>
</dbReference>
<reference evidence="2 3" key="1">
    <citation type="submission" date="2020-04" db="EMBL/GenBank/DDBJ databases">
        <authorList>
            <person name="Alioto T."/>
            <person name="Alioto T."/>
            <person name="Gomez Garrido J."/>
        </authorList>
    </citation>
    <scope>NUCLEOTIDE SEQUENCE [LARGE SCALE GENOMIC DNA]</scope>
</reference>
<dbReference type="PROSITE" id="PS51269">
    <property type="entry name" value="COMM"/>
    <property type="match status" value="1"/>
</dbReference>
<dbReference type="PANTHER" id="PTHR15857">
    <property type="entry name" value="COMM DOMAIN CONTAINING PROTEIN 2"/>
    <property type="match status" value="1"/>
</dbReference>
<dbReference type="AlphaFoldDB" id="A0A8S1CUB6"/>
<comment type="caution">
    <text evidence="2">The sequence shown here is derived from an EMBL/GenBank/DDBJ whole genome shotgun (WGS) entry which is preliminary data.</text>
</comment>
<proteinExistence type="predicted"/>
<sequence>MLIKLKEKHEEHLKFFSSQPPEVLENFCQLSEKHLEKGTVSKAYSNAANKLNVSPDTVENALKSLIYLMVETCRYQVSEEELNVTLLALGFSEEHRKILLQHLQSNLISKDDLRPLKLRTPHYKNLQWRLEALMMSRSLLTTAGECSIMIKLQLSTGSVCLSVPPDVLLHITEVFERALAEINSRHSRRALRMAPLT</sequence>
<dbReference type="PANTHER" id="PTHR15857:SF0">
    <property type="entry name" value="COMM DOMAIN-CONTAINING PROTEIN 2"/>
    <property type="match status" value="1"/>
</dbReference>
<evidence type="ECO:0000259" key="1">
    <source>
        <dbReference type="PROSITE" id="PS51269"/>
    </source>
</evidence>
<dbReference type="OrthoDB" id="10257479at2759"/>
<evidence type="ECO:0000313" key="2">
    <source>
        <dbReference type="EMBL" id="CAB3372820.1"/>
    </source>
</evidence>
<protein>
    <recommendedName>
        <fullName evidence="1">COMM domain-containing protein</fullName>
    </recommendedName>
</protein>
<evidence type="ECO:0000313" key="3">
    <source>
        <dbReference type="Proteomes" id="UP000494165"/>
    </source>
</evidence>
<accession>A0A8S1CUB6</accession>